<accession>A0A1Y4L4S2</accession>
<dbReference type="AlphaFoldDB" id="A0A1Y4L4S2"/>
<protein>
    <submittedName>
        <fullName evidence="1">Uncharacterized protein</fullName>
    </submittedName>
</protein>
<evidence type="ECO:0000313" key="1">
    <source>
        <dbReference type="EMBL" id="OUP51764.1"/>
    </source>
</evidence>
<evidence type="ECO:0000313" key="2">
    <source>
        <dbReference type="Proteomes" id="UP000195897"/>
    </source>
</evidence>
<dbReference type="Proteomes" id="UP000195897">
    <property type="component" value="Unassembled WGS sequence"/>
</dbReference>
<gene>
    <name evidence="1" type="ORF">B5F17_11570</name>
</gene>
<sequence length="380" mass="44738">MSKIVTRKARFELEADGFSIHTFEISRKLTKSEWAHCKEKLYDQKQVSSKICIYQESKGVYRVSQYEPYGLRITLEHAHDQENSRGYYVRMVVNPRKVIDPDASYIGIFPPEKSSITELQAAFHALLKPSAFNDQLDDYYLSRVDLCVNMRCDHKKIFREVVRVLRKLPTPPKYKRVSRKEKDKKKANKYNKHYIKFQCGTHSLVIYDKTYQATEQGLRVDYEDLPEGVLRFEVQYQRSVLRGLEKKLGTDNPSELLWHLMQKSEKRICKHFEQCFADVQFCQIEEIEKRIVGSKYEDGTKQIMLELAHRMQRKQSVDQVLEEMRSEGFLVEDLLRKVHKLGFSPIPLWKNFCAQQIPGPVSLLRMISEGEVVIPYQKIK</sequence>
<dbReference type="RefSeq" id="WP_087374020.1">
    <property type="nucleotide sequence ID" value="NZ_NFKK01000017.1"/>
</dbReference>
<comment type="caution">
    <text evidence="1">The sequence shown here is derived from an EMBL/GenBank/DDBJ whole genome shotgun (WGS) entry which is preliminary data.</text>
</comment>
<reference evidence="2" key="1">
    <citation type="submission" date="2017-04" db="EMBL/GenBank/DDBJ databases">
        <title>Function of individual gut microbiota members based on whole genome sequencing of pure cultures obtained from chicken caecum.</title>
        <authorList>
            <person name="Medvecky M."/>
            <person name="Cejkova D."/>
            <person name="Polansky O."/>
            <person name="Karasova D."/>
            <person name="Kubasova T."/>
            <person name="Cizek A."/>
            <person name="Rychlik I."/>
        </authorList>
    </citation>
    <scope>NUCLEOTIDE SEQUENCE [LARGE SCALE GENOMIC DNA]</scope>
    <source>
        <strain evidence="2">An180</strain>
    </source>
</reference>
<name>A0A1Y4L4S2_9FIRM</name>
<dbReference type="EMBL" id="NFKK01000017">
    <property type="protein sequence ID" value="OUP51764.1"/>
    <property type="molecule type" value="Genomic_DNA"/>
</dbReference>
<organism evidence="1 2">
    <name type="scientific">Butyricicoccus pullicaecorum</name>
    <dbReference type="NCBI Taxonomy" id="501571"/>
    <lineage>
        <taxon>Bacteria</taxon>
        <taxon>Bacillati</taxon>
        <taxon>Bacillota</taxon>
        <taxon>Clostridia</taxon>
        <taxon>Eubacteriales</taxon>
        <taxon>Butyricicoccaceae</taxon>
        <taxon>Butyricicoccus</taxon>
    </lineage>
</organism>
<proteinExistence type="predicted"/>